<evidence type="ECO:0000256" key="5">
    <source>
        <dbReference type="PROSITE-ProRule" id="PRU00723"/>
    </source>
</evidence>
<dbReference type="EMBL" id="QKWP01000243">
    <property type="protein sequence ID" value="RIB23816.1"/>
    <property type="molecule type" value="Genomic_DNA"/>
</dbReference>
<dbReference type="InterPro" id="IPR000571">
    <property type="entry name" value="Znf_CCCH"/>
</dbReference>
<feature type="domain" description="C3H1-type" evidence="7">
    <location>
        <begin position="101"/>
        <end position="126"/>
    </location>
</feature>
<feature type="region of interest" description="Disordered" evidence="6">
    <location>
        <begin position="1"/>
        <end position="36"/>
    </location>
</feature>
<evidence type="ECO:0000256" key="2">
    <source>
        <dbReference type="ARBA" id="ARBA00022737"/>
    </source>
</evidence>
<feature type="zinc finger region" description="C3H1-type" evidence="5">
    <location>
        <begin position="101"/>
        <end position="126"/>
    </location>
</feature>
<dbReference type="SMART" id="SM00356">
    <property type="entry name" value="ZnF_C3H1"/>
    <property type="match status" value="2"/>
</dbReference>
<keyword evidence="2" id="KW-0677">Repeat</keyword>
<dbReference type="OrthoDB" id="410307at2759"/>
<dbReference type="InterPro" id="IPR045877">
    <property type="entry name" value="ZFP36-like"/>
</dbReference>
<organism evidence="8 9">
    <name type="scientific">Gigaspora rosea</name>
    <dbReference type="NCBI Taxonomy" id="44941"/>
    <lineage>
        <taxon>Eukaryota</taxon>
        <taxon>Fungi</taxon>
        <taxon>Fungi incertae sedis</taxon>
        <taxon>Mucoromycota</taxon>
        <taxon>Glomeromycotina</taxon>
        <taxon>Glomeromycetes</taxon>
        <taxon>Diversisporales</taxon>
        <taxon>Gigasporaceae</taxon>
        <taxon>Gigaspora</taxon>
    </lineage>
</organism>
<dbReference type="GO" id="GO:0008270">
    <property type="term" value="F:zinc ion binding"/>
    <property type="evidence" value="ECO:0007669"/>
    <property type="project" value="UniProtKB-KW"/>
</dbReference>
<reference evidence="8 9" key="1">
    <citation type="submission" date="2018-06" db="EMBL/GenBank/DDBJ databases">
        <title>Comparative genomics reveals the genomic features of Rhizophagus irregularis, R. cerebriforme, R. diaphanum and Gigaspora rosea, and their symbiotic lifestyle signature.</title>
        <authorList>
            <person name="Morin E."/>
            <person name="San Clemente H."/>
            <person name="Chen E.C.H."/>
            <person name="De La Providencia I."/>
            <person name="Hainaut M."/>
            <person name="Kuo A."/>
            <person name="Kohler A."/>
            <person name="Murat C."/>
            <person name="Tang N."/>
            <person name="Roy S."/>
            <person name="Loubradou J."/>
            <person name="Henrissat B."/>
            <person name="Grigoriev I.V."/>
            <person name="Corradi N."/>
            <person name="Roux C."/>
            <person name="Martin F.M."/>
        </authorList>
    </citation>
    <scope>NUCLEOTIDE SEQUENCE [LARGE SCALE GENOMIC DNA]</scope>
    <source>
        <strain evidence="8 9">DAOM 194757</strain>
    </source>
</reference>
<dbReference type="PANTHER" id="PTHR12547:SF18">
    <property type="entry name" value="PROTEIN TIS11"/>
    <property type="match status" value="1"/>
</dbReference>
<dbReference type="InterPro" id="IPR036855">
    <property type="entry name" value="Znf_CCCH_sf"/>
</dbReference>
<feature type="non-terminal residue" evidence="8">
    <location>
        <position position="126"/>
    </location>
</feature>
<feature type="zinc finger region" description="C3H1-type" evidence="5">
    <location>
        <begin position="63"/>
        <end position="91"/>
    </location>
</feature>
<gene>
    <name evidence="8" type="ORF">C2G38_1958915</name>
</gene>
<keyword evidence="1 5" id="KW-0479">Metal-binding</keyword>
<keyword evidence="9" id="KW-1185">Reference proteome</keyword>
<dbReference type="AlphaFoldDB" id="A0A397VXR9"/>
<dbReference type="PANTHER" id="PTHR12547">
    <property type="entry name" value="CCCH ZINC FINGER/TIS11-RELATED"/>
    <property type="match status" value="1"/>
</dbReference>
<dbReference type="SUPFAM" id="SSF90229">
    <property type="entry name" value="CCCH zinc finger"/>
    <property type="match status" value="2"/>
</dbReference>
<proteinExistence type="predicted"/>
<evidence type="ECO:0000256" key="4">
    <source>
        <dbReference type="ARBA" id="ARBA00022833"/>
    </source>
</evidence>
<evidence type="ECO:0000256" key="1">
    <source>
        <dbReference type="ARBA" id="ARBA00022723"/>
    </source>
</evidence>
<evidence type="ECO:0000259" key="7">
    <source>
        <dbReference type="PROSITE" id="PS50103"/>
    </source>
</evidence>
<dbReference type="Pfam" id="PF00642">
    <property type="entry name" value="zf-CCCH"/>
    <property type="match status" value="2"/>
</dbReference>
<protein>
    <recommendedName>
        <fullName evidence="7">C3H1-type domain-containing protein</fullName>
    </recommendedName>
</protein>
<dbReference type="FunFam" id="4.10.1000.10:FF:000001">
    <property type="entry name" value="zinc finger CCCH domain-containing protein 15-like"/>
    <property type="match status" value="1"/>
</dbReference>
<dbReference type="PROSITE" id="PS50103">
    <property type="entry name" value="ZF_C3H1"/>
    <property type="match status" value="2"/>
</dbReference>
<feature type="domain" description="C3H1-type" evidence="7">
    <location>
        <begin position="63"/>
        <end position="91"/>
    </location>
</feature>
<name>A0A397VXR9_9GLOM</name>
<evidence type="ECO:0000313" key="9">
    <source>
        <dbReference type="Proteomes" id="UP000266673"/>
    </source>
</evidence>
<feature type="compositionally biased region" description="Polar residues" evidence="6">
    <location>
        <begin position="1"/>
        <end position="18"/>
    </location>
</feature>
<keyword evidence="4 5" id="KW-0862">Zinc</keyword>
<evidence type="ECO:0000256" key="6">
    <source>
        <dbReference type="SAM" id="MobiDB-lite"/>
    </source>
</evidence>
<dbReference type="GO" id="GO:0003729">
    <property type="term" value="F:mRNA binding"/>
    <property type="evidence" value="ECO:0007669"/>
    <property type="project" value="InterPro"/>
</dbReference>
<sequence>MGSFVSNSSDLPQSLLGDNNNNNNVTTQKIRRSSNPTVISDVASEHSEKSTIELEKEQKKATLYKTEMCRNWEERGSCRYGNKCQFAHSDAELRKVTHHPKYKTEICKTFWQNGTCPYGKRCCFIH</sequence>
<dbReference type="Gene3D" id="4.10.1000.10">
    <property type="entry name" value="Zinc finger, CCCH-type"/>
    <property type="match status" value="2"/>
</dbReference>
<keyword evidence="3 5" id="KW-0863">Zinc-finger</keyword>
<evidence type="ECO:0000313" key="8">
    <source>
        <dbReference type="EMBL" id="RIB23816.1"/>
    </source>
</evidence>
<dbReference type="STRING" id="44941.A0A397VXR9"/>
<dbReference type="Proteomes" id="UP000266673">
    <property type="component" value="Unassembled WGS sequence"/>
</dbReference>
<comment type="caution">
    <text evidence="8">The sequence shown here is derived from an EMBL/GenBank/DDBJ whole genome shotgun (WGS) entry which is preliminary data.</text>
</comment>
<evidence type="ECO:0000256" key="3">
    <source>
        <dbReference type="ARBA" id="ARBA00022771"/>
    </source>
</evidence>
<feature type="compositionally biased region" description="Polar residues" evidence="6">
    <location>
        <begin position="25"/>
        <end position="36"/>
    </location>
</feature>
<accession>A0A397VXR9</accession>